<reference evidence="1" key="1">
    <citation type="journal article" date="2020" name="Stud. Mycol.">
        <title>101 Dothideomycetes genomes: a test case for predicting lifestyles and emergence of pathogens.</title>
        <authorList>
            <person name="Haridas S."/>
            <person name="Albert R."/>
            <person name="Binder M."/>
            <person name="Bloem J."/>
            <person name="Labutti K."/>
            <person name="Salamov A."/>
            <person name="Andreopoulos B."/>
            <person name="Baker S."/>
            <person name="Barry K."/>
            <person name="Bills G."/>
            <person name="Bluhm B."/>
            <person name="Cannon C."/>
            <person name="Castanera R."/>
            <person name="Culley D."/>
            <person name="Daum C."/>
            <person name="Ezra D."/>
            <person name="Gonzalez J."/>
            <person name="Henrissat B."/>
            <person name="Kuo A."/>
            <person name="Liang C."/>
            <person name="Lipzen A."/>
            <person name="Lutzoni F."/>
            <person name="Magnuson J."/>
            <person name="Mondo S."/>
            <person name="Nolan M."/>
            <person name="Ohm R."/>
            <person name="Pangilinan J."/>
            <person name="Park H.-J."/>
            <person name="Ramirez L."/>
            <person name="Alfaro M."/>
            <person name="Sun H."/>
            <person name="Tritt A."/>
            <person name="Yoshinaga Y."/>
            <person name="Zwiers L.-H."/>
            <person name="Turgeon B."/>
            <person name="Goodwin S."/>
            <person name="Spatafora J."/>
            <person name="Crous P."/>
            <person name="Grigoriev I."/>
        </authorList>
    </citation>
    <scope>NUCLEOTIDE SEQUENCE</scope>
    <source>
        <strain evidence="1">CBS 279.74</strain>
    </source>
</reference>
<dbReference type="OrthoDB" id="2522477at2759"/>
<name>A0A6G1K5S3_9PLEO</name>
<evidence type="ECO:0008006" key="3">
    <source>
        <dbReference type="Google" id="ProtNLM"/>
    </source>
</evidence>
<sequence length="525" mass="59926">MSSTETLQQQQQPGAWSILSLVDELLLCIVDQIDSHEALCNLAVTCSRFQGLVEPYCWRSLLVTKGRHASRIALALNNRVERIGFIQDMAIRYDYKHEEGIENLGAFLANMHKLRNLTIESPCPNNGDWRTGASFFSWSRIDYTTLFETRALPMLTSFSLHGHPSESRKFAFGKMAIIFFHPTLRDITISCSDFNDDINLDDIVPEKLKSTPLQSLTLIECNVYVRFLDVVLSLPRALKRLSIGERLHVFQNRPSDNLADRTSHPLFLSALEKQADSLTHLTHNAGNTHYLRSQPQVTTDSSTPLRNFHHLEHLAIGFESPLLQHVHQSSCPDSLKTIKLSDHALVPSLRYTQPDNVLRTASDTLLKRFSRPVDLDILFNHDHNTDLGHYWNRPAHHSHRRVIYDLAKAVKARGSRLRIFRHQFPVPGRSFIPPYMYGEDEPVEELFYDSDAFWMFGQVSHQSYDEELLENPDLVDEFVRKRGGERRVASEQTLMQMLQVHVWTNIGDGVTLGLLTPGPPPPPPS</sequence>
<dbReference type="EMBL" id="MU005773">
    <property type="protein sequence ID" value="KAF2707963.1"/>
    <property type="molecule type" value="Genomic_DNA"/>
</dbReference>
<protein>
    <recommendedName>
        <fullName evidence="3">F-box domain-containing protein</fullName>
    </recommendedName>
</protein>
<evidence type="ECO:0000313" key="1">
    <source>
        <dbReference type="EMBL" id="KAF2707963.1"/>
    </source>
</evidence>
<proteinExistence type="predicted"/>
<dbReference type="AlphaFoldDB" id="A0A6G1K5S3"/>
<accession>A0A6G1K5S3</accession>
<organism evidence="1 2">
    <name type="scientific">Pleomassaria siparia CBS 279.74</name>
    <dbReference type="NCBI Taxonomy" id="1314801"/>
    <lineage>
        <taxon>Eukaryota</taxon>
        <taxon>Fungi</taxon>
        <taxon>Dikarya</taxon>
        <taxon>Ascomycota</taxon>
        <taxon>Pezizomycotina</taxon>
        <taxon>Dothideomycetes</taxon>
        <taxon>Pleosporomycetidae</taxon>
        <taxon>Pleosporales</taxon>
        <taxon>Pleomassariaceae</taxon>
        <taxon>Pleomassaria</taxon>
    </lineage>
</organism>
<evidence type="ECO:0000313" key="2">
    <source>
        <dbReference type="Proteomes" id="UP000799428"/>
    </source>
</evidence>
<keyword evidence="2" id="KW-1185">Reference proteome</keyword>
<dbReference type="Proteomes" id="UP000799428">
    <property type="component" value="Unassembled WGS sequence"/>
</dbReference>
<gene>
    <name evidence="1" type="ORF">K504DRAFT_458444</name>
</gene>